<name>A0A3D9ZMI5_9ACTN</name>
<accession>A0A3D9ZMI5</accession>
<dbReference type="Proteomes" id="UP000256913">
    <property type="component" value="Unassembled WGS sequence"/>
</dbReference>
<keyword evidence="2" id="KW-1185">Reference proteome</keyword>
<organism evidence="1 2">
    <name type="scientific">Asanoa ferruginea</name>
    <dbReference type="NCBI Taxonomy" id="53367"/>
    <lineage>
        <taxon>Bacteria</taxon>
        <taxon>Bacillati</taxon>
        <taxon>Actinomycetota</taxon>
        <taxon>Actinomycetes</taxon>
        <taxon>Micromonosporales</taxon>
        <taxon>Micromonosporaceae</taxon>
        <taxon>Asanoa</taxon>
    </lineage>
</organism>
<dbReference type="EMBL" id="QUMQ01000001">
    <property type="protein sequence ID" value="REF98427.1"/>
    <property type="molecule type" value="Genomic_DNA"/>
</dbReference>
<evidence type="ECO:0000313" key="2">
    <source>
        <dbReference type="Proteomes" id="UP000256913"/>
    </source>
</evidence>
<protein>
    <submittedName>
        <fullName evidence="1">Uncharacterized protein</fullName>
    </submittedName>
</protein>
<dbReference type="AlphaFoldDB" id="A0A3D9ZMI5"/>
<sequence length="80" mass="8809">MIMSIRDVAHRVYARRLRRGLTAVPRHIAIVTDGNQDAGHIDRVLGWCAEVGIPCVSVYAAAEVVEAVRRQLVGPRPLPL</sequence>
<reference evidence="1 2" key="1">
    <citation type="submission" date="2018-08" db="EMBL/GenBank/DDBJ databases">
        <title>Sequencing the genomes of 1000 actinobacteria strains.</title>
        <authorList>
            <person name="Klenk H.-P."/>
        </authorList>
    </citation>
    <scope>NUCLEOTIDE SEQUENCE [LARGE SCALE GENOMIC DNA]</scope>
    <source>
        <strain evidence="1 2">DSM 44099</strain>
    </source>
</reference>
<gene>
    <name evidence="1" type="ORF">DFJ67_4445</name>
</gene>
<evidence type="ECO:0000313" key="1">
    <source>
        <dbReference type="EMBL" id="REF98427.1"/>
    </source>
</evidence>
<comment type="caution">
    <text evidence="1">The sequence shown here is derived from an EMBL/GenBank/DDBJ whole genome shotgun (WGS) entry which is preliminary data.</text>
</comment>
<dbReference type="InterPro" id="IPR036424">
    <property type="entry name" value="UPP_synth-like_sf"/>
</dbReference>
<dbReference type="SUPFAM" id="SSF64005">
    <property type="entry name" value="Undecaprenyl diphosphate synthase"/>
    <property type="match status" value="1"/>
</dbReference>
<dbReference type="Gene3D" id="3.40.1180.10">
    <property type="entry name" value="Decaprenyl diphosphate synthase-like"/>
    <property type="match status" value="1"/>
</dbReference>
<dbReference type="GO" id="GO:0016765">
    <property type="term" value="F:transferase activity, transferring alkyl or aryl (other than methyl) groups"/>
    <property type="evidence" value="ECO:0007669"/>
    <property type="project" value="InterPro"/>
</dbReference>
<proteinExistence type="predicted"/>